<comment type="caution">
    <text evidence="11">The sequence shown here is derived from an EMBL/GenBank/DDBJ whole genome shotgun (WGS) entry which is preliminary data.</text>
</comment>
<evidence type="ECO:0000313" key="11">
    <source>
        <dbReference type="EMBL" id="TCP28664.1"/>
    </source>
</evidence>
<feature type="domain" description="HTH araC/xylS-type" evidence="10">
    <location>
        <begin position="471"/>
        <end position="563"/>
    </location>
</feature>
<keyword evidence="5" id="KW-0805">Transcription regulation</keyword>
<dbReference type="GO" id="GO:0043565">
    <property type="term" value="F:sequence-specific DNA binding"/>
    <property type="evidence" value="ECO:0007669"/>
    <property type="project" value="InterPro"/>
</dbReference>
<evidence type="ECO:0000256" key="3">
    <source>
        <dbReference type="ARBA" id="ARBA00022737"/>
    </source>
</evidence>
<dbReference type="SUPFAM" id="SSF46689">
    <property type="entry name" value="Homeodomain-like"/>
    <property type="match status" value="1"/>
</dbReference>
<keyword evidence="12" id="KW-1185">Reference proteome</keyword>
<reference evidence="11 12" key="1">
    <citation type="submission" date="2019-03" db="EMBL/GenBank/DDBJ databases">
        <title>Genomic Encyclopedia of Type Strains, Phase IV (KMG-IV): sequencing the most valuable type-strain genomes for metagenomic binning, comparative biology and taxonomic classification.</title>
        <authorList>
            <person name="Goeker M."/>
        </authorList>
    </citation>
    <scope>NUCLEOTIDE SEQUENCE [LARGE SCALE GENOMIC DNA]</scope>
    <source>
        <strain evidence="11 12">DSM 14836</strain>
    </source>
</reference>
<keyword evidence="8" id="KW-0175">Coiled coil</keyword>
<dbReference type="SMART" id="SM00028">
    <property type="entry name" value="TPR"/>
    <property type="match status" value="4"/>
</dbReference>
<evidence type="ECO:0000256" key="6">
    <source>
        <dbReference type="ARBA" id="ARBA00023163"/>
    </source>
</evidence>
<dbReference type="InterPro" id="IPR019734">
    <property type="entry name" value="TPR_rpt"/>
</dbReference>
<feature type="coiled-coil region" evidence="8">
    <location>
        <begin position="413"/>
        <end position="440"/>
    </location>
</feature>
<dbReference type="InterPro" id="IPR018060">
    <property type="entry name" value="HTH_AraC"/>
</dbReference>
<organism evidence="11 12">
    <name type="scientific">Tenacibaculum skagerrakense</name>
    <dbReference type="NCBI Taxonomy" id="186571"/>
    <lineage>
        <taxon>Bacteria</taxon>
        <taxon>Pseudomonadati</taxon>
        <taxon>Bacteroidota</taxon>
        <taxon>Flavobacteriia</taxon>
        <taxon>Flavobacteriales</taxon>
        <taxon>Flavobacteriaceae</taxon>
        <taxon>Tenacibaculum</taxon>
    </lineage>
</organism>
<dbReference type="AlphaFoldDB" id="A0A4R2P3R0"/>
<dbReference type="SMART" id="SM00342">
    <property type="entry name" value="HTH_ARAC"/>
    <property type="match status" value="1"/>
</dbReference>
<keyword evidence="6" id="KW-0804">Transcription</keyword>
<evidence type="ECO:0000256" key="2">
    <source>
        <dbReference type="ARBA" id="ARBA00022490"/>
    </source>
</evidence>
<keyword evidence="9" id="KW-0812">Transmembrane</keyword>
<dbReference type="Pfam" id="PF12833">
    <property type="entry name" value="HTH_18"/>
    <property type="match status" value="1"/>
</dbReference>
<proteinExistence type="inferred from homology"/>
<dbReference type="InterPro" id="IPR011990">
    <property type="entry name" value="TPR-like_helical_dom_sf"/>
</dbReference>
<dbReference type="PROSITE" id="PS01124">
    <property type="entry name" value="HTH_ARAC_FAMILY_2"/>
    <property type="match status" value="1"/>
</dbReference>
<evidence type="ECO:0000259" key="10">
    <source>
        <dbReference type="PROSITE" id="PS01124"/>
    </source>
</evidence>
<dbReference type="PANTHER" id="PTHR46630">
    <property type="entry name" value="TETRATRICOPEPTIDE REPEAT PROTEIN 29"/>
    <property type="match status" value="1"/>
</dbReference>
<keyword evidence="3" id="KW-0677">Repeat</keyword>
<evidence type="ECO:0000256" key="4">
    <source>
        <dbReference type="ARBA" id="ARBA00022803"/>
    </source>
</evidence>
<gene>
    <name evidence="11" type="ORF">EV195_101844</name>
</gene>
<dbReference type="Proteomes" id="UP000294564">
    <property type="component" value="Unassembled WGS sequence"/>
</dbReference>
<evidence type="ECO:0000256" key="1">
    <source>
        <dbReference type="ARBA" id="ARBA00004496"/>
    </source>
</evidence>
<dbReference type="InterPro" id="IPR051476">
    <property type="entry name" value="Bac_ResReg_Asp_Phosphatase"/>
</dbReference>
<dbReference type="GO" id="GO:0005737">
    <property type="term" value="C:cytoplasm"/>
    <property type="evidence" value="ECO:0007669"/>
    <property type="project" value="UniProtKB-SubCell"/>
</dbReference>
<dbReference type="Gene3D" id="1.10.10.60">
    <property type="entry name" value="Homeodomain-like"/>
    <property type="match status" value="2"/>
</dbReference>
<sequence length="568" mass="66210">MRTFSYFIALCILNAIQCFSQQHTKTNLNQLKALKLKFYANSKIGTDSALYYMDKLANTSSSPYKTFAFAAQAYLKTRDKYPINFQSYSDSIQKYLPQIKDNNQNYSLLFDIYIILGNTSKRRGEMKAALDFYLKAESYALIINDIERIVKIKGNVALINQDMGQLDDALRQINITLKIVENNKKILGKNYNNRLYKTLLNKGAIYNSLLQENETKLYYGDSAIHCLNRILTNESLTLTQLNYGSVYSKLATAYTLKKEYQQANPFFQKSIEYFNAVNSQSNLYNSYYNMGVNYWKQDSIIKSKKSFWEVLSIKKDTLLDPNFVNTHKYLSEIYVKQKSEDSASYYFTKHQQILKRAKLEQEIEFDKIYSEDETYRLKKKIESLKKANVKSKNLFTKTVIVLIIIVLISTYIILKNIKEKKNAKNRLQSLLDNSKEETKETTSATSISIKNEHHLEVIEGLKKIEKSLFFLKEEFNLYTTAKKIGTNTTYLSKIIKDHKKMTFSEYTNELRIKYIVEKLNTDKTIRAYTTQAIGEIGGYKNAKSFTRIFKKYTGITPYQFIEKIETEL</sequence>
<comment type="subcellular location">
    <subcellularLocation>
        <location evidence="1">Cytoplasm</location>
    </subcellularLocation>
</comment>
<keyword evidence="2" id="KW-0963">Cytoplasm</keyword>
<evidence type="ECO:0000313" key="12">
    <source>
        <dbReference type="Proteomes" id="UP000294564"/>
    </source>
</evidence>
<dbReference type="OrthoDB" id="5295174at2"/>
<dbReference type="GO" id="GO:0003700">
    <property type="term" value="F:DNA-binding transcription factor activity"/>
    <property type="evidence" value="ECO:0007669"/>
    <property type="project" value="InterPro"/>
</dbReference>
<comment type="similarity">
    <text evidence="7">Belongs to the Rap family.</text>
</comment>
<dbReference type="InterPro" id="IPR009057">
    <property type="entry name" value="Homeodomain-like_sf"/>
</dbReference>
<feature type="transmembrane region" description="Helical" evidence="9">
    <location>
        <begin position="394"/>
        <end position="414"/>
    </location>
</feature>
<dbReference type="PANTHER" id="PTHR46630:SF1">
    <property type="entry name" value="TETRATRICOPEPTIDE REPEAT PROTEIN 29"/>
    <property type="match status" value="1"/>
</dbReference>
<name>A0A4R2P3R0_9FLAO</name>
<evidence type="ECO:0000256" key="5">
    <source>
        <dbReference type="ARBA" id="ARBA00023015"/>
    </source>
</evidence>
<accession>A0A4R2P3R0</accession>
<evidence type="ECO:0000256" key="8">
    <source>
        <dbReference type="SAM" id="Coils"/>
    </source>
</evidence>
<dbReference type="SUPFAM" id="SSF48452">
    <property type="entry name" value="TPR-like"/>
    <property type="match status" value="2"/>
</dbReference>
<keyword evidence="4" id="KW-0802">TPR repeat</keyword>
<evidence type="ECO:0000256" key="7">
    <source>
        <dbReference type="ARBA" id="ARBA00038253"/>
    </source>
</evidence>
<keyword evidence="9" id="KW-0472">Membrane</keyword>
<protein>
    <submittedName>
        <fullName evidence="11">Helix-turn-helix protein</fullName>
    </submittedName>
</protein>
<keyword evidence="9" id="KW-1133">Transmembrane helix</keyword>
<dbReference type="Gene3D" id="1.25.40.10">
    <property type="entry name" value="Tetratricopeptide repeat domain"/>
    <property type="match status" value="3"/>
</dbReference>
<evidence type="ECO:0000256" key="9">
    <source>
        <dbReference type="SAM" id="Phobius"/>
    </source>
</evidence>
<dbReference type="EMBL" id="SLXM01000001">
    <property type="protein sequence ID" value="TCP28664.1"/>
    <property type="molecule type" value="Genomic_DNA"/>
</dbReference>